<dbReference type="PANTHER" id="PTHR30118:SF6">
    <property type="entry name" value="HTH-TYPE TRANSCRIPTIONAL REGULATOR LEUO"/>
    <property type="match status" value="1"/>
</dbReference>
<gene>
    <name evidence="4" type="ORF">Spa2297_28235</name>
</gene>
<dbReference type="InterPro" id="IPR050389">
    <property type="entry name" value="LysR-type_TF"/>
</dbReference>
<evidence type="ECO:0000313" key="5">
    <source>
        <dbReference type="Proteomes" id="UP000078468"/>
    </source>
</evidence>
<keyword evidence="2" id="KW-0238">DNA-binding</keyword>
<dbReference type="PANTHER" id="PTHR30118">
    <property type="entry name" value="HTH-TYPE TRANSCRIPTIONAL REGULATOR LEUO-RELATED"/>
    <property type="match status" value="1"/>
</dbReference>
<name>A0A191V6K5_9ACTN</name>
<dbReference type="GO" id="GO:0006355">
    <property type="term" value="P:regulation of DNA-templated transcription"/>
    <property type="evidence" value="ECO:0007669"/>
    <property type="project" value="TreeGrafter"/>
</dbReference>
<proteinExistence type="predicted"/>
<dbReference type="SUPFAM" id="SSF53850">
    <property type="entry name" value="Periplasmic binding protein-like II"/>
    <property type="match status" value="1"/>
</dbReference>
<organism evidence="4 5">
    <name type="scientific">Streptomyces parvulus</name>
    <dbReference type="NCBI Taxonomy" id="146923"/>
    <lineage>
        <taxon>Bacteria</taxon>
        <taxon>Bacillati</taxon>
        <taxon>Actinomycetota</taxon>
        <taxon>Actinomycetes</taxon>
        <taxon>Kitasatosporales</taxon>
        <taxon>Streptomycetaceae</taxon>
        <taxon>Streptomyces</taxon>
    </lineage>
</organism>
<keyword evidence="1" id="KW-0805">Transcription regulation</keyword>
<protein>
    <submittedName>
        <fullName evidence="4">Uncharacterized protein</fullName>
    </submittedName>
</protein>
<evidence type="ECO:0000256" key="2">
    <source>
        <dbReference type="ARBA" id="ARBA00023125"/>
    </source>
</evidence>
<dbReference type="Gene3D" id="3.40.190.10">
    <property type="entry name" value="Periplasmic binding protein-like II"/>
    <property type="match status" value="1"/>
</dbReference>
<dbReference type="RefSeq" id="WP_064730851.1">
    <property type="nucleotide sequence ID" value="NZ_BMRX01000016.1"/>
</dbReference>
<dbReference type="GO" id="GO:0003677">
    <property type="term" value="F:DNA binding"/>
    <property type="evidence" value="ECO:0007669"/>
    <property type="project" value="UniProtKB-KW"/>
</dbReference>
<dbReference type="AlphaFoldDB" id="A0A191V6K5"/>
<evidence type="ECO:0000256" key="1">
    <source>
        <dbReference type="ARBA" id="ARBA00023015"/>
    </source>
</evidence>
<dbReference type="EMBL" id="CP015866">
    <property type="protein sequence ID" value="ANJ10528.1"/>
    <property type="molecule type" value="Genomic_DNA"/>
</dbReference>
<keyword evidence="3" id="KW-0804">Transcription</keyword>
<dbReference type="Proteomes" id="UP000078468">
    <property type="component" value="Chromosome"/>
</dbReference>
<dbReference type="KEGG" id="spav:Spa2297_28235"/>
<accession>A0A191V6K5</accession>
<evidence type="ECO:0000256" key="3">
    <source>
        <dbReference type="ARBA" id="ARBA00023163"/>
    </source>
</evidence>
<evidence type="ECO:0000313" key="4">
    <source>
        <dbReference type="EMBL" id="ANJ10528.1"/>
    </source>
</evidence>
<sequence length="238" mass="25178">MGRAGGIWTSRGSGDVDWPAAATTAARQTRRLQSLAEDFLLLARLDTSFSAANPEAFDLTADGDLHVVRGVADGVGDEVAQQPFAVVGVPARVCRCCRGRWRVPARCRLALTPRAFGARFELRLPRAVGCDDACAELGLTRHVVGTAPTEAAAFAFARDSDLLVTVPDITVRPVDTVAGLTVLALPVELPPAPVYLSWHQRYDTDPAHVWLRDLARTALASCAEAGGPLDGAAQGAGR</sequence>
<reference evidence="4 5" key="1">
    <citation type="submission" date="2016-05" db="EMBL/GenBank/DDBJ databases">
        <title>Non-Contiguous Finished Genome Sequence of Streptomyces parvulus 2297 Integrated Site-Specifically with Actinophage R4.</title>
        <authorList>
            <person name="Nishizawa T."/>
            <person name="Miura T."/>
            <person name="Harada C."/>
            <person name="Guo Y."/>
            <person name="Narisawa K."/>
            <person name="Ohta H."/>
            <person name="Takahashi H."/>
            <person name="Shirai M."/>
        </authorList>
    </citation>
    <scope>NUCLEOTIDE SEQUENCE [LARGE SCALE GENOMIC DNA]</scope>
    <source>
        <strain evidence="4 5">2297</strain>
    </source>
</reference>
<dbReference type="GeneID" id="91310172"/>